<keyword evidence="1" id="KW-0175">Coiled coil</keyword>
<dbReference type="KEGG" id="fcy:FRACYDRAFT_239113"/>
<proteinExistence type="predicted"/>
<sequence>MPVSAMEITTGSKNVEGYDNMRLIRRYRYIGLVLLPFLLFMAIFSDSIRSFSVGGNKIRKKNDNACLQECTVIRSERYDRFKGKDILDRSDLLKLVTDAKEQLITNLKIDYGEENFSKIFIKDDGSFRPFLPFGDHSLDRLKRKLTIKVLSAQKVLKQKEEKINGCDCINGDKGIYYNSEVQTISTDDEDVSTMFHYDKLFGKYVWATGGHSAAAAHGNLFNESYTAFLERDLKDVFGSIGIDFEGRNYAMGGTGSAAEIAMCFEEIFGSDLDMFSWDYGMTDVGQPIRLMHYAYRGALSSGRPAFMAIRINIDRGDQQRIMEVLNDLGMSIFVEDDDMWFKNFIPDSFGLSKEEINAMPEYIKNFKCNDVIEKGEPCIDEKYSRDMCEDREGKAPWHPGMSFSCIVSRGEITCCIRKLIKSESESLEILLERLQQEEDEIYGEDIVNGQLHDYPQKLYSLDPDIAQEEKIDLNVSMFFKEKSMCHTARLPSRTRYLGYLTNTNRTGGPVPFGLEQYDVGIEVKEVSNQTSEMQLVWSDDNMHQKDCPVTISIDHKDSFLSQEGNGWNVLTIPNEAEKKAYGYEPGLSHGVVVVIFTPCEWGNCEEAHLGPEDFAEESKKWEMKINGETVKKLIPIGADALILKGVDGIHFSPSSKNDYEIQIKVNEPSKYDNDEGNSRFGRRTDIYVPNDKKTTK</sequence>
<feature type="transmembrane region" description="Helical" evidence="3">
    <location>
        <begin position="27"/>
        <end position="44"/>
    </location>
</feature>
<keyword evidence="3" id="KW-0472">Membrane</keyword>
<name>A0A1E7FED4_9STRA</name>
<accession>A0A1E7FED4</accession>
<evidence type="ECO:0000256" key="2">
    <source>
        <dbReference type="SAM" id="MobiDB-lite"/>
    </source>
</evidence>
<keyword evidence="5" id="KW-1185">Reference proteome</keyword>
<reference evidence="4 5" key="1">
    <citation type="submission" date="2016-09" db="EMBL/GenBank/DDBJ databases">
        <title>Extensive genetic diversity and differential bi-allelic expression allows diatom success in the polar Southern Ocean.</title>
        <authorList>
            <consortium name="DOE Joint Genome Institute"/>
            <person name="Mock T."/>
            <person name="Otillar R.P."/>
            <person name="Strauss J."/>
            <person name="Dupont C."/>
            <person name="Frickenhaus S."/>
            <person name="Maumus F."/>
            <person name="Mcmullan M."/>
            <person name="Sanges R."/>
            <person name="Schmutz J."/>
            <person name="Toseland A."/>
            <person name="Valas R."/>
            <person name="Veluchamy A."/>
            <person name="Ward B.J."/>
            <person name="Allen A."/>
            <person name="Barry K."/>
            <person name="Falciatore A."/>
            <person name="Ferrante M."/>
            <person name="Fortunato A.E."/>
            <person name="Gloeckner G."/>
            <person name="Gruber A."/>
            <person name="Hipkin R."/>
            <person name="Janech M."/>
            <person name="Kroth P."/>
            <person name="Leese F."/>
            <person name="Lindquist E."/>
            <person name="Lyon B.R."/>
            <person name="Martin J."/>
            <person name="Mayer C."/>
            <person name="Parker M."/>
            <person name="Quesneville H."/>
            <person name="Raymond J."/>
            <person name="Uhlig C."/>
            <person name="Valentin K.U."/>
            <person name="Worden A.Z."/>
            <person name="Armbrust E.V."/>
            <person name="Bowler C."/>
            <person name="Green B."/>
            <person name="Moulton V."/>
            <person name="Van Oosterhout C."/>
            <person name="Grigoriev I."/>
        </authorList>
    </citation>
    <scope>NUCLEOTIDE SEQUENCE [LARGE SCALE GENOMIC DNA]</scope>
    <source>
        <strain evidence="4 5">CCMP1102</strain>
    </source>
</reference>
<feature type="region of interest" description="Disordered" evidence="2">
    <location>
        <begin position="666"/>
        <end position="696"/>
    </location>
</feature>
<evidence type="ECO:0000256" key="1">
    <source>
        <dbReference type="SAM" id="Coils"/>
    </source>
</evidence>
<keyword evidence="3" id="KW-1133">Transmembrane helix</keyword>
<dbReference type="OrthoDB" id="43171at2759"/>
<dbReference type="InParanoid" id="A0A1E7FED4"/>
<evidence type="ECO:0000313" key="5">
    <source>
        <dbReference type="Proteomes" id="UP000095751"/>
    </source>
</evidence>
<keyword evidence="3" id="KW-0812">Transmembrane</keyword>
<evidence type="ECO:0000256" key="3">
    <source>
        <dbReference type="SAM" id="Phobius"/>
    </source>
</evidence>
<dbReference type="EMBL" id="KV784358">
    <property type="protein sequence ID" value="OEU16520.1"/>
    <property type="molecule type" value="Genomic_DNA"/>
</dbReference>
<organism evidence="4 5">
    <name type="scientific">Fragilariopsis cylindrus CCMP1102</name>
    <dbReference type="NCBI Taxonomy" id="635003"/>
    <lineage>
        <taxon>Eukaryota</taxon>
        <taxon>Sar</taxon>
        <taxon>Stramenopiles</taxon>
        <taxon>Ochrophyta</taxon>
        <taxon>Bacillariophyta</taxon>
        <taxon>Bacillariophyceae</taxon>
        <taxon>Bacillariophycidae</taxon>
        <taxon>Bacillariales</taxon>
        <taxon>Bacillariaceae</taxon>
        <taxon>Fragilariopsis</taxon>
    </lineage>
</organism>
<feature type="coiled-coil region" evidence="1">
    <location>
        <begin position="417"/>
        <end position="444"/>
    </location>
</feature>
<evidence type="ECO:0000313" key="4">
    <source>
        <dbReference type="EMBL" id="OEU16520.1"/>
    </source>
</evidence>
<dbReference type="AlphaFoldDB" id="A0A1E7FED4"/>
<dbReference type="Proteomes" id="UP000095751">
    <property type="component" value="Unassembled WGS sequence"/>
</dbReference>
<protein>
    <submittedName>
        <fullName evidence="4">Uncharacterized protein</fullName>
    </submittedName>
</protein>
<gene>
    <name evidence="4" type="ORF">FRACYDRAFT_239113</name>
</gene>